<accession>A0A553WGZ9</accession>
<dbReference type="EMBL" id="VKKU01000001">
    <property type="protein sequence ID" value="TSB03977.1"/>
    <property type="molecule type" value="Genomic_DNA"/>
</dbReference>
<dbReference type="OrthoDB" id="9848592at2"/>
<name>A0A553WGZ9_9SPHN</name>
<reference evidence="1 2" key="1">
    <citation type="submission" date="2019-07" db="EMBL/GenBank/DDBJ databases">
        <authorList>
            <person name="Park M."/>
        </authorList>
    </citation>
    <scope>NUCLEOTIDE SEQUENCE [LARGE SCALE GENOMIC DNA]</scope>
    <source>
        <strain evidence="1 2">KCTC32445</strain>
    </source>
</reference>
<sequence>MTNVTKLNVAQIDVIRAKTANELDEAQARLDEAAFEAALPDGDTKVMLKARDAVNILELKLQGLAVVRKQAAEEEEREKEAHAAARRREEAVKILILIDEHVANLQGLAQTLYEFQKQVEQADAVADRLRAHVFALTDKERDIENAQTVLVALGTFGTANIPYLYKELLANAPRSGEYTMMGKPRARGLLAKIVPEIEDEAVITEANKELDDRALERFKDKNTKAFRNSKEALSKLGTREARELLTDA</sequence>
<evidence type="ECO:0000313" key="2">
    <source>
        <dbReference type="Proteomes" id="UP000320160"/>
    </source>
</evidence>
<protein>
    <submittedName>
        <fullName evidence="1">Uncharacterized protein</fullName>
    </submittedName>
</protein>
<dbReference type="Proteomes" id="UP000320160">
    <property type="component" value="Unassembled WGS sequence"/>
</dbReference>
<dbReference type="AlphaFoldDB" id="A0A553WGZ9"/>
<comment type="caution">
    <text evidence="1">The sequence shown here is derived from an EMBL/GenBank/DDBJ whole genome shotgun (WGS) entry which is preliminary data.</text>
</comment>
<dbReference type="RefSeq" id="WP_143774850.1">
    <property type="nucleotide sequence ID" value="NZ_VKKU01000001.1"/>
</dbReference>
<keyword evidence="2" id="KW-1185">Reference proteome</keyword>
<proteinExistence type="predicted"/>
<organism evidence="1 2">
    <name type="scientific">Sphingorhabdus contaminans</name>
    <dbReference type="NCBI Taxonomy" id="1343899"/>
    <lineage>
        <taxon>Bacteria</taxon>
        <taxon>Pseudomonadati</taxon>
        <taxon>Pseudomonadota</taxon>
        <taxon>Alphaproteobacteria</taxon>
        <taxon>Sphingomonadales</taxon>
        <taxon>Sphingomonadaceae</taxon>
        <taxon>Sphingorhabdus</taxon>
    </lineage>
</organism>
<evidence type="ECO:0000313" key="1">
    <source>
        <dbReference type="EMBL" id="TSB03977.1"/>
    </source>
</evidence>
<gene>
    <name evidence="1" type="ORF">FOM92_00580</name>
</gene>